<comment type="similarity">
    <text evidence="2 8">Belongs to the pantothenate synthetase family.</text>
</comment>
<dbReference type="GO" id="GO:0005524">
    <property type="term" value="F:ATP binding"/>
    <property type="evidence" value="ECO:0007669"/>
    <property type="project" value="UniProtKB-KW"/>
</dbReference>
<dbReference type="EMBL" id="JAGPYW010000011">
    <property type="protein sequence ID" value="MCQ4614874.1"/>
    <property type="molecule type" value="Genomic_DNA"/>
</dbReference>
<evidence type="ECO:0000256" key="4">
    <source>
        <dbReference type="ARBA" id="ARBA00022655"/>
    </source>
</evidence>
<comment type="function">
    <text evidence="8">Catalyzes the condensation of pantoate with beta-alanine in an ATP-dependent reaction via a pantoyl-adenylate intermediate.</text>
</comment>
<feature type="binding site" evidence="8">
    <location>
        <position position="177"/>
    </location>
    <ligand>
        <name>ATP</name>
        <dbReference type="ChEBI" id="CHEBI:30616"/>
    </ligand>
</feature>
<dbReference type="EC" id="6.3.2.1" evidence="8"/>
<feature type="binding site" evidence="8">
    <location>
        <position position="154"/>
    </location>
    <ligand>
        <name>(R)-pantoate</name>
        <dbReference type="ChEBI" id="CHEBI:15980"/>
    </ligand>
</feature>
<dbReference type="Gene3D" id="3.30.1300.10">
    <property type="entry name" value="Pantoate-beta-alanine ligase, C-terminal domain"/>
    <property type="match status" value="1"/>
</dbReference>
<name>A0ABD4TUF4_9CORY</name>
<feature type="active site" description="Proton donor" evidence="8">
    <location>
        <position position="34"/>
    </location>
</feature>
<dbReference type="Pfam" id="PF02569">
    <property type="entry name" value="Pantoate_ligase"/>
    <property type="match status" value="1"/>
</dbReference>
<protein>
    <recommendedName>
        <fullName evidence="8">Pantothenate synthetase</fullName>
        <shortName evidence="8">PS</shortName>
        <ecNumber evidence="8">6.3.2.1</ecNumber>
    </recommendedName>
    <alternativeName>
        <fullName evidence="8">Pantoate--beta-alanine ligase</fullName>
    </alternativeName>
    <alternativeName>
        <fullName evidence="8">Pantoate-activating enzyme</fullName>
    </alternativeName>
</protein>
<evidence type="ECO:0000256" key="5">
    <source>
        <dbReference type="ARBA" id="ARBA00022741"/>
    </source>
</evidence>
<dbReference type="SUPFAM" id="SSF52374">
    <property type="entry name" value="Nucleotidylyl transferase"/>
    <property type="match status" value="1"/>
</dbReference>
<keyword evidence="4 8" id="KW-0566">Pantothenate biosynthesis</keyword>
<gene>
    <name evidence="8" type="primary">panC</name>
    <name evidence="9" type="ORF">KBX22_09045</name>
</gene>
<comment type="miscellaneous">
    <text evidence="8">The reaction proceeds by a bi uni uni bi ping pong mechanism.</text>
</comment>
<dbReference type="GO" id="GO:0004592">
    <property type="term" value="F:pantoate-beta-alanine ligase activity"/>
    <property type="evidence" value="ECO:0007669"/>
    <property type="project" value="UniProtKB-UniRule"/>
</dbReference>
<comment type="subcellular location">
    <subcellularLocation>
        <location evidence="8">Cytoplasm</location>
    </subcellularLocation>
</comment>
<dbReference type="NCBIfam" id="TIGR00018">
    <property type="entry name" value="panC"/>
    <property type="match status" value="1"/>
</dbReference>
<feature type="binding site" evidence="8">
    <location>
        <begin position="185"/>
        <end position="188"/>
    </location>
    <ligand>
        <name>ATP</name>
        <dbReference type="ChEBI" id="CHEBI:30616"/>
    </ligand>
</feature>
<evidence type="ECO:0000313" key="9">
    <source>
        <dbReference type="EMBL" id="MCQ4614874.1"/>
    </source>
</evidence>
<dbReference type="PANTHER" id="PTHR21299:SF1">
    <property type="entry name" value="PANTOATE--BETA-ALANINE LIGASE"/>
    <property type="match status" value="1"/>
</dbReference>
<evidence type="ECO:0000256" key="8">
    <source>
        <dbReference type="HAMAP-Rule" id="MF_00158"/>
    </source>
</evidence>
<dbReference type="GO" id="GO:0015940">
    <property type="term" value="P:pantothenate biosynthetic process"/>
    <property type="evidence" value="ECO:0007669"/>
    <property type="project" value="UniProtKB-UniRule"/>
</dbReference>
<sequence length="274" mass="29721">MRVITTVEELRAVRAEANGTVGLVPTMGALHSGHGTLIERARREVDTLITSVFLNPLQFDNLGDCDDYRNYHRDIEADSTFCEERGVDIVFAPSVEEMYPGGVPQIWVRTGKMGTVLEGASRPGHFDGVATVVNKLFNLAKPDVAYFGQKDAQQVAVLRRMVRDLNHDVEIRTLPIARTEDGLAQSSRNVRLSEAGRSQALALSRSLRTLQEQIDAGALDVDAVRAELAASEGVTLDYLVVVDPDTLQPTFGPGLALVAATVDGVRLIDNALLG</sequence>
<organism evidence="9 10">
    <name type="scientific">Corynebacterium pseudogenitalium</name>
    <dbReference type="NCBI Taxonomy" id="38303"/>
    <lineage>
        <taxon>Bacteria</taxon>
        <taxon>Bacillati</taxon>
        <taxon>Actinomycetota</taxon>
        <taxon>Actinomycetes</taxon>
        <taxon>Mycobacteriales</taxon>
        <taxon>Corynebacteriaceae</taxon>
        <taxon>Corynebacterium</taxon>
    </lineage>
</organism>
<dbReference type="InterPro" id="IPR042176">
    <property type="entry name" value="Pantoate_ligase_C"/>
</dbReference>
<evidence type="ECO:0000256" key="1">
    <source>
        <dbReference type="ARBA" id="ARBA00004990"/>
    </source>
</evidence>
<proteinExistence type="inferred from homology"/>
<evidence type="ECO:0000256" key="2">
    <source>
        <dbReference type="ARBA" id="ARBA00009256"/>
    </source>
</evidence>
<dbReference type="RefSeq" id="WP_256001195.1">
    <property type="nucleotide sequence ID" value="NZ_JAGPYW010000011.1"/>
</dbReference>
<keyword evidence="8" id="KW-0963">Cytoplasm</keyword>
<evidence type="ECO:0000256" key="7">
    <source>
        <dbReference type="ARBA" id="ARBA00048258"/>
    </source>
</evidence>
<evidence type="ECO:0000313" key="10">
    <source>
        <dbReference type="Proteomes" id="UP001205080"/>
    </source>
</evidence>
<feature type="binding site" evidence="8">
    <location>
        <begin position="27"/>
        <end position="34"/>
    </location>
    <ligand>
        <name>ATP</name>
        <dbReference type="ChEBI" id="CHEBI:30616"/>
    </ligand>
</feature>
<evidence type="ECO:0000256" key="3">
    <source>
        <dbReference type="ARBA" id="ARBA00022598"/>
    </source>
</evidence>
<dbReference type="CDD" id="cd00560">
    <property type="entry name" value="PanC"/>
    <property type="match status" value="1"/>
</dbReference>
<comment type="catalytic activity">
    <reaction evidence="7 8">
        <text>(R)-pantoate + beta-alanine + ATP = (R)-pantothenate + AMP + diphosphate + H(+)</text>
        <dbReference type="Rhea" id="RHEA:10912"/>
        <dbReference type="ChEBI" id="CHEBI:15378"/>
        <dbReference type="ChEBI" id="CHEBI:15980"/>
        <dbReference type="ChEBI" id="CHEBI:29032"/>
        <dbReference type="ChEBI" id="CHEBI:30616"/>
        <dbReference type="ChEBI" id="CHEBI:33019"/>
        <dbReference type="ChEBI" id="CHEBI:57966"/>
        <dbReference type="ChEBI" id="CHEBI:456215"/>
        <dbReference type="EC" id="6.3.2.1"/>
    </reaction>
</comment>
<comment type="pathway">
    <text evidence="1 8">Cofactor biosynthesis; (R)-pantothenate biosynthesis; (R)-pantothenate from (R)-pantoate and beta-alanine: step 1/1.</text>
</comment>
<reference evidence="9 10" key="1">
    <citation type="submission" date="2021-04" db="EMBL/GenBank/DDBJ databases">
        <title>Corynebacterium genitalium sp. nov. and Corynebacterium genitalium sp. nov., two new species of the genus Corynebacterium.</title>
        <authorList>
            <person name="Jaen-Luchoro D."/>
            <person name="Pinyeiro-Iglesias B."/>
            <person name="Al-Shaer S."/>
            <person name="Karlsson R."/>
            <person name="Gonzales-Siles L."/>
            <person name="Cardew S."/>
            <person name="Jensie-Markopolous S."/>
            <person name="Ohlen M."/>
            <person name="Inganas E."/>
            <person name="Moore E.R.B."/>
        </authorList>
    </citation>
    <scope>NUCLEOTIDE SEQUENCE [LARGE SCALE GENOMIC DNA]</scope>
    <source>
        <strain evidence="9 10">CCUG 55013</strain>
    </source>
</reference>
<keyword evidence="5 8" id="KW-0547">Nucleotide-binding</keyword>
<keyword evidence="6 8" id="KW-0067">ATP-binding</keyword>
<dbReference type="GO" id="GO:0005737">
    <property type="term" value="C:cytoplasm"/>
    <property type="evidence" value="ECO:0007669"/>
    <property type="project" value="UniProtKB-SubCell"/>
</dbReference>
<dbReference type="PANTHER" id="PTHR21299">
    <property type="entry name" value="CYTIDYLATE KINASE/PANTOATE-BETA-ALANINE LIGASE"/>
    <property type="match status" value="1"/>
</dbReference>
<comment type="caution">
    <text evidence="9">The sequence shown here is derived from an EMBL/GenBank/DDBJ whole genome shotgun (WGS) entry which is preliminary data.</text>
</comment>
<dbReference type="Proteomes" id="UP001205080">
    <property type="component" value="Unassembled WGS sequence"/>
</dbReference>
<keyword evidence="3 8" id="KW-0436">Ligase</keyword>
<comment type="subunit">
    <text evidence="8">Homodimer.</text>
</comment>
<evidence type="ECO:0000256" key="6">
    <source>
        <dbReference type="ARBA" id="ARBA00022840"/>
    </source>
</evidence>
<dbReference type="Gene3D" id="3.40.50.620">
    <property type="entry name" value="HUPs"/>
    <property type="match status" value="1"/>
</dbReference>
<accession>A0ABD4TUF4</accession>
<dbReference type="AlphaFoldDB" id="A0ABD4TUF4"/>
<feature type="binding site" evidence="8">
    <location>
        <begin position="148"/>
        <end position="151"/>
    </location>
    <ligand>
        <name>ATP</name>
        <dbReference type="ChEBI" id="CHEBI:30616"/>
    </ligand>
</feature>
<feature type="binding site" evidence="8">
    <location>
        <position position="58"/>
    </location>
    <ligand>
        <name>(R)-pantoate</name>
        <dbReference type="ChEBI" id="CHEBI:15980"/>
    </ligand>
</feature>
<dbReference type="HAMAP" id="MF_00158">
    <property type="entry name" value="PanC"/>
    <property type="match status" value="1"/>
</dbReference>
<dbReference type="InterPro" id="IPR003721">
    <property type="entry name" value="Pantoate_ligase"/>
</dbReference>
<dbReference type="InterPro" id="IPR014729">
    <property type="entry name" value="Rossmann-like_a/b/a_fold"/>
</dbReference>
<feature type="binding site" evidence="8">
    <location>
        <position position="58"/>
    </location>
    <ligand>
        <name>beta-alanine</name>
        <dbReference type="ChEBI" id="CHEBI:57966"/>
    </ligand>
</feature>